<organism evidence="11 12">
    <name type="scientific">Dethiosulfovibrio salsuginis</name>
    <dbReference type="NCBI Taxonomy" id="561720"/>
    <lineage>
        <taxon>Bacteria</taxon>
        <taxon>Thermotogati</taxon>
        <taxon>Synergistota</taxon>
        <taxon>Synergistia</taxon>
        <taxon>Synergistales</taxon>
        <taxon>Dethiosulfovibrionaceae</taxon>
        <taxon>Dethiosulfovibrio</taxon>
    </lineage>
</organism>
<evidence type="ECO:0000313" key="11">
    <source>
        <dbReference type="EMBL" id="SMG49424.1"/>
    </source>
</evidence>
<evidence type="ECO:0000256" key="1">
    <source>
        <dbReference type="ARBA" id="ARBA00004651"/>
    </source>
</evidence>
<evidence type="ECO:0000256" key="2">
    <source>
        <dbReference type="ARBA" id="ARBA00008445"/>
    </source>
</evidence>
<dbReference type="OrthoDB" id="5889at2"/>
<dbReference type="InterPro" id="IPR004692">
    <property type="entry name" value="SecG"/>
</dbReference>
<evidence type="ECO:0000256" key="10">
    <source>
        <dbReference type="RuleBase" id="RU365087"/>
    </source>
</evidence>
<evidence type="ECO:0000256" key="7">
    <source>
        <dbReference type="ARBA" id="ARBA00022989"/>
    </source>
</evidence>
<evidence type="ECO:0000256" key="5">
    <source>
        <dbReference type="ARBA" id="ARBA00022692"/>
    </source>
</evidence>
<dbReference type="AlphaFoldDB" id="A0A1X7L7I7"/>
<evidence type="ECO:0000256" key="3">
    <source>
        <dbReference type="ARBA" id="ARBA00022448"/>
    </source>
</evidence>
<keyword evidence="5 10" id="KW-0812">Transmembrane</keyword>
<dbReference type="EMBL" id="FXBB01000049">
    <property type="protein sequence ID" value="SMG49424.1"/>
    <property type="molecule type" value="Genomic_DNA"/>
</dbReference>
<protein>
    <recommendedName>
        <fullName evidence="10">Protein-export membrane protein SecG</fullName>
    </recommendedName>
</protein>
<dbReference type="GO" id="GO:0043952">
    <property type="term" value="P:protein transport by the Sec complex"/>
    <property type="evidence" value="ECO:0007669"/>
    <property type="project" value="TreeGrafter"/>
</dbReference>
<proteinExistence type="inferred from homology"/>
<reference evidence="12" key="1">
    <citation type="submission" date="2017-04" db="EMBL/GenBank/DDBJ databases">
        <authorList>
            <person name="Varghese N."/>
            <person name="Submissions S."/>
        </authorList>
    </citation>
    <scope>NUCLEOTIDE SEQUENCE [LARGE SCALE GENOMIC DNA]</scope>
    <source>
        <strain evidence="12">USBA 82</strain>
    </source>
</reference>
<dbReference type="PANTHER" id="PTHR34182">
    <property type="entry name" value="PROTEIN-EXPORT MEMBRANE PROTEIN SECG"/>
    <property type="match status" value="1"/>
</dbReference>
<dbReference type="NCBIfam" id="TIGR00810">
    <property type="entry name" value="secG"/>
    <property type="match status" value="1"/>
</dbReference>
<dbReference type="GO" id="GO:0015450">
    <property type="term" value="F:protein-transporting ATPase activity"/>
    <property type="evidence" value="ECO:0007669"/>
    <property type="project" value="UniProtKB-UniRule"/>
</dbReference>
<dbReference type="Proteomes" id="UP000193355">
    <property type="component" value="Unassembled WGS sequence"/>
</dbReference>
<keyword evidence="6 10" id="KW-0653">Protein transport</keyword>
<feature type="transmembrane region" description="Helical" evidence="10">
    <location>
        <begin position="52"/>
        <end position="73"/>
    </location>
</feature>
<comment type="function">
    <text evidence="10">Involved in protein export. Participates in an early event of protein translocation.</text>
</comment>
<dbReference type="STRING" id="561720.SAMN06275492_14912"/>
<dbReference type="GO" id="GO:0065002">
    <property type="term" value="P:intracellular protein transmembrane transport"/>
    <property type="evidence" value="ECO:0007669"/>
    <property type="project" value="TreeGrafter"/>
</dbReference>
<keyword evidence="8 10" id="KW-0811">Translocation</keyword>
<dbReference type="PRINTS" id="PR01651">
    <property type="entry name" value="SECGEXPORT"/>
</dbReference>
<evidence type="ECO:0000256" key="8">
    <source>
        <dbReference type="ARBA" id="ARBA00023010"/>
    </source>
</evidence>
<dbReference type="Pfam" id="PF03840">
    <property type="entry name" value="SecG"/>
    <property type="match status" value="1"/>
</dbReference>
<sequence>MKTALAIVHILLCLVLISVVLMQHRKQGGFGGLFGGGSQADVSSNQWQRFTALTKITVVVTVLFMLTSVVLVVS</sequence>
<comment type="caution">
    <text evidence="10">Lacks conserved residue(s) required for the propagation of feature annotation.</text>
</comment>
<comment type="similarity">
    <text evidence="2 10">Belongs to the SecG family.</text>
</comment>
<dbReference type="GO" id="GO:0009306">
    <property type="term" value="P:protein secretion"/>
    <property type="evidence" value="ECO:0007669"/>
    <property type="project" value="UniProtKB-UniRule"/>
</dbReference>
<evidence type="ECO:0000313" key="12">
    <source>
        <dbReference type="Proteomes" id="UP000193355"/>
    </source>
</evidence>
<accession>A0A1X7L7I7</accession>
<dbReference type="PANTHER" id="PTHR34182:SF1">
    <property type="entry name" value="PROTEIN-EXPORT MEMBRANE PROTEIN SECG"/>
    <property type="match status" value="1"/>
</dbReference>
<evidence type="ECO:0000256" key="9">
    <source>
        <dbReference type="ARBA" id="ARBA00023136"/>
    </source>
</evidence>
<evidence type="ECO:0000256" key="6">
    <source>
        <dbReference type="ARBA" id="ARBA00022927"/>
    </source>
</evidence>
<comment type="subcellular location">
    <subcellularLocation>
        <location evidence="1 10">Cell membrane</location>
        <topology evidence="1 10">Multi-pass membrane protein</topology>
    </subcellularLocation>
</comment>
<evidence type="ECO:0000256" key="4">
    <source>
        <dbReference type="ARBA" id="ARBA00022475"/>
    </source>
</evidence>
<keyword evidence="9 10" id="KW-0472">Membrane</keyword>
<gene>
    <name evidence="11" type="ORF">SAMN06275492_14912</name>
</gene>
<keyword evidence="7 10" id="KW-1133">Transmembrane helix</keyword>
<dbReference type="GO" id="GO:0005886">
    <property type="term" value="C:plasma membrane"/>
    <property type="evidence" value="ECO:0007669"/>
    <property type="project" value="UniProtKB-SubCell"/>
</dbReference>
<keyword evidence="4 10" id="KW-1003">Cell membrane</keyword>
<keyword evidence="3 10" id="KW-0813">Transport</keyword>
<name>A0A1X7L7I7_9BACT</name>
<dbReference type="RefSeq" id="WP_085545628.1">
    <property type="nucleotide sequence ID" value="NZ_FXBB01000049.1"/>
</dbReference>
<keyword evidence="12" id="KW-1185">Reference proteome</keyword>